<dbReference type="STRING" id="128403.WA1_20480"/>
<evidence type="ECO:0000313" key="2">
    <source>
        <dbReference type="Proteomes" id="UP000076925"/>
    </source>
</evidence>
<dbReference type="Proteomes" id="UP000076925">
    <property type="component" value="Unassembled WGS sequence"/>
</dbReference>
<dbReference type="OrthoDB" id="428492at2"/>
<sequence>MWTIEWDDAARKELRKLDYTVQEQILSYLEKRIATEEDPRRFGEGLEGSRNSNQKIILAVAFNSIIVL</sequence>
<dbReference type="RefSeq" id="WP_017741678.1">
    <property type="nucleotide sequence ID" value="NZ_KQ976354.1"/>
</dbReference>
<protein>
    <recommendedName>
        <fullName evidence="3">Addiction module toxin RelE</fullName>
    </recommendedName>
</protein>
<organism evidence="1 2">
    <name type="scientific">Scytonema hofmannii PCC 7110</name>
    <dbReference type="NCBI Taxonomy" id="128403"/>
    <lineage>
        <taxon>Bacteria</taxon>
        <taxon>Bacillati</taxon>
        <taxon>Cyanobacteriota</taxon>
        <taxon>Cyanophyceae</taxon>
        <taxon>Nostocales</taxon>
        <taxon>Scytonemataceae</taxon>
        <taxon>Scytonema</taxon>
    </lineage>
</organism>
<proteinExistence type="predicted"/>
<accession>A0A139XCC6</accession>
<comment type="caution">
    <text evidence="1">The sequence shown here is derived from an EMBL/GenBank/DDBJ whole genome shotgun (WGS) entry which is preliminary data.</text>
</comment>
<evidence type="ECO:0008006" key="3">
    <source>
        <dbReference type="Google" id="ProtNLM"/>
    </source>
</evidence>
<evidence type="ECO:0000313" key="1">
    <source>
        <dbReference type="EMBL" id="KYC42349.1"/>
    </source>
</evidence>
<dbReference type="SUPFAM" id="SSF143011">
    <property type="entry name" value="RelE-like"/>
    <property type="match status" value="1"/>
</dbReference>
<dbReference type="AlphaFoldDB" id="A0A139XCC6"/>
<name>A0A139XCC6_9CYAN</name>
<dbReference type="InterPro" id="IPR035093">
    <property type="entry name" value="RelE/ParE_toxin_dom_sf"/>
</dbReference>
<reference evidence="1 2" key="1">
    <citation type="journal article" date="2013" name="Genome Biol. Evol.">
        <title>Genomes of Stigonematalean cyanobacteria (subsection V) and the evolution of oxygenic photosynthesis from prokaryotes to plastids.</title>
        <authorList>
            <person name="Dagan T."/>
            <person name="Roettger M."/>
            <person name="Stucken K."/>
            <person name="Landan G."/>
            <person name="Koch R."/>
            <person name="Major P."/>
            <person name="Gould S.B."/>
            <person name="Goremykin V.V."/>
            <person name="Rippka R."/>
            <person name="Tandeau de Marsac N."/>
            <person name="Gugger M."/>
            <person name="Lockhart P.J."/>
            <person name="Allen J.F."/>
            <person name="Brune I."/>
            <person name="Maus I."/>
            <person name="Puhler A."/>
            <person name="Martin W.F."/>
        </authorList>
    </citation>
    <scope>NUCLEOTIDE SEQUENCE [LARGE SCALE GENOMIC DNA]</scope>
    <source>
        <strain evidence="1 2">PCC 7110</strain>
    </source>
</reference>
<gene>
    <name evidence="1" type="ORF">WA1_20480</name>
</gene>
<dbReference type="Gene3D" id="3.30.2310.20">
    <property type="entry name" value="RelE-like"/>
    <property type="match status" value="1"/>
</dbReference>
<keyword evidence="2" id="KW-1185">Reference proteome</keyword>
<dbReference type="EMBL" id="ANNX02000020">
    <property type="protein sequence ID" value="KYC42349.1"/>
    <property type="molecule type" value="Genomic_DNA"/>
</dbReference>